<dbReference type="PANTHER" id="PTHR46401:SF2">
    <property type="entry name" value="GLYCOSYLTRANSFERASE WBBK-RELATED"/>
    <property type="match status" value="1"/>
</dbReference>
<dbReference type="Proteomes" id="UP000284916">
    <property type="component" value="Unassembled WGS sequence"/>
</dbReference>
<accession>A0A3E4Z9L0</accession>
<evidence type="ECO:0000259" key="3">
    <source>
        <dbReference type="Pfam" id="PF13439"/>
    </source>
</evidence>
<dbReference type="Gene3D" id="3.40.50.2000">
    <property type="entry name" value="Glycogen Phosphorylase B"/>
    <property type="match status" value="2"/>
</dbReference>
<organism evidence="4 6">
    <name type="scientific">Phocaeicola plebeius</name>
    <dbReference type="NCBI Taxonomy" id="310297"/>
    <lineage>
        <taxon>Bacteria</taxon>
        <taxon>Pseudomonadati</taxon>
        <taxon>Bacteroidota</taxon>
        <taxon>Bacteroidia</taxon>
        <taxon>Bacteroidales</taxon>
        <taxon>Bacteroidaceae</taxon>
        <taxon>Phocaeicola</taxon>
    </lineage>
</organism>
<dbReference type="AlphaFoldDB" id="A0A3E4Z9L0"/>
<dbReference type="SUPFAM" id="SSF53756">
    <property type="entry name" value="UDP-Glycosyltransferase/glycogen phosphorylase"/>
    <property type="match status" value="1"/>
</dbReference>
<evidence type="ECO:0000313" key="6">
    <source>
        <dbReference type="Proteomes" id="UP000260814"/>
    </source>
</evidence>
<dbReference type="PANTHER" id="PTHR46401">
    <property type="entry name" value="GLYCOSYLTRANSFERASE WBBK-RELATED"/>
    <property type="match status" value="1"/>
</dbReference>
<dbReference type="Pfam" id="PF00534">
    <property type="entry name" value="Glycos_transf_1"/>
    <property type="match status" value="1"/>
</dbReference>
<gene>
    <name evidence="5" type="ORF">DW035_06135</name>
    <name evidence="4" type="ORF">DXB87_06840</name>
</gene>
<dbReference type="EMBL" id="QROI01000008">
    <property type="protein sequence ID" value="RHL15926.1"/>
    <property type="molecule type" value="Genomic_DNA"/>
</dbReference>
<dbReference type="GO" id="GO:0009103">
    <property type="term" value="P:lipopolysaccharide biosynthetic process"/>
    <property type="evidence" value="ECO:0007669"/>
    <property type="project" value="TreeGrafter"/>
</dbReference>
<dbReference type="Pfam" id="PF13439">
    <property type="entry name" value="Glyco_transf_4"/>
    <property type="match status" value="1"/>
</dbReference>
<evidence type="ECO:0000256" key="1">
    <source>
        <dbReference type="ARBA" id="ARBA00022679"/>
    </source>
</evidence>
<feature type="domain" description="Glycosyl transferase family 1" evidence="2">
    <location>
        <begin position="183"/>
        <end position="331"/>
    </location>
</feature>
<reference evidence="6 7" key="1">
    <citation type="submission" date="2018-08" db="EMBL/GenBank/DDBJ databases">
        <title>A genome reference for cultivated species of the human gut microbiota.</title>
        <authorList>
            <person name="Zou Y."/>
            <person name="Xue W."/>
            <person name="Luo G."/>
        </authorList>
    </citation>
    <scope>NUCLEOTIDE SEQUENCE [LARGE SCALE GENOMIC DNA]</scope>
    <source>
        <strain evidence="5 7">AF39-11</strain>
        <strain evidence="4 6">OM06-2</strain>
    </source>
</reference>
<proteinExistence type="predicted"/>
<dbReference type="Proteomes" id="UP000260814">
    <property type="component" value="Unassembled WGS sequence"/>
</dbReference>
<evidence type="ECO:0000259" key="2">
    <source>
        <dbReference type="Pfam" id="PF00534"/>
    </source>
</evidence>
<feature type="domain" description="Glycosyltransferase subfamily 4-like N-terminal" evidence="3">
    <location>
        <begin position="100"/>
        <end position="167"/>
    </location>
</feature>
<dbReference type="EMBL" id="QSTW01000006">
    <property type="protein sequence ID" value="RGM91770.1"/>
    <property type="molecule type" value="Genomic_DNA"/>
</dbReference>
<dbReference type="InterPro" id="IPR001296">
    <property type="entry name" value="Glyco_trans_1"/>
</dbReference>
<dbReference type="RefSeq" id="WP_117701632.1">
    <property type="nucleotide sequence ID" value="NZ_CAUCUV010000010.1"/>
</dbReference>
<comment type="caution">
    <text evidence="4">The sequence shown here is derived from an EMBL/GenBank/DDBJ whole genome shotgun (WGS) entry which is preliminary data.</text>
</comment>
<evidence type="ECO:0000313" key="7">
    <source>
        <dbReference type="Proteomes" id="UP000284916"/>
    </source>
</evidence>
<evidence type="ECO:0000313" key="4">
    <source>
        <dbReference type="EMBL" id="RGM91770.1"/>
    </source>
</evidence>
<dbReference type="InterPro" id="IPR028098">
    <property type="entry name" value="Glyco_trans_4-like_N"/>
</dbReference>
<dbReference type="CDD" id="cd03809">
    <property type="entry name" value="GT4_MtfB-like"/>
    <property type="match status" value="1"/>
</dbReference>
<protein>
    <submittedName>
        <fullName evidence="4">Glycosyltransferase family 1 protein</fullName>
    </submittedName>
</protein>
<evidence type="ECO:0000313" key="5">
    <source>
        <dbReference type="EMBL" id="RHL15926.1"/>
    </source>
</evidence>
<keyword evidence="1 4" id="KW-0808">Transferase</keyword>
<name>A0A3E4Z9L0_9BACT</name>
<sequence length="357" mass="41271">MKIILDNIIFSLQKSGGISSVWFELLSRILNSKNEVQCLNYTNNNIFSQSIQYKMKQILSSKLLKFPERYINPRVESNKEKFIFHSSYYRTCSNPHAINITTVHDFTYEYYNNGIKKLIHSWQKRKAILKSDYIICISENTKKDLLHFIPEVNPNRIRIVYNGVSEDYYLLPSEQPSKNIPFPAESYAIFVGSRAKYKNFELTIKAISQSNLNLVIVGAPLNKHEQKLVHQYFKEAKRVHCTGYIDNKGLNILYNNAFALLYPSIYEGFGIPILEAQKAGCPVIAYKGSSIPEIIGDDTLLINESSTSEIQRCISILQDEQQRTNIIKKGLKNTQRFSWDKMYDSVLAIYKEAWNSK</sequence>
<dbReference type="GO" id="GO:0016757">
    <property type="term" value="F:glycosyltransferase activity"/>
    <property type="evidence" value="ECO:0007669"/>
    <property type="project" value="InterPro"/>
</dbReference>